<dbReference type="GO" id="GO:0006313">
    <property type="term" value="P:DNA transposition"/>
    <property type="evidence" value="ECO:0007669"/>
    <property type="project" value="InterPro"/>
</dbReference>
<dbReference type="AlphaFoldDB" id="A0A5C1ARA9"/>
<dbReference type="InterPro" id="IPR047650">
    <property type="entry name" value="Transpos_IS110"/>
</dbReference>
<dbReference type="PANTHER" id="PTHR33055">
    <property type="entry name" value="TRANSPOSASE FOR INSERTION SEQUENCE ELEMENT IS1111A"/>
    <property type="match status" value="1"/>
</dbReference>
<evidence type="ECO:0000259" key="2">
    <source>
        <dbReference type="Pfam" id="PF01548"/>
    </source>
</evidence>
<dbReference type="Proteomes" id="UP000324974">
    <property type="component" value="Chromosome"/>
</dbReference>
<proteinExistence type="predicted"/>
<evidence type="ECO:0000313" key="4">
    <source>
        <dbReference type="Proteomes" id="UP000324974"/>
    </source>
</evidence>
<dbReference type="Pfam" id="PF01548">
    <property type="entry name" value="DEDD_Tnp_IS110"/>
    <property type="match status" value="1"/>
</dbReference>
<reference evidence="4" key="1">
    <citation type="submission" date="2019-08" db="EMBL/GenBank/DDBJ databases">
        <title>Limnoglobus roseus gen. nov., sp. nov., a novel freshwater planctomycete with a giant genome from the family Gemmataceae.</title>
        <authorList>
            <person name="Kulichevskaya I.S."/>
            <person name="Naumoff D.G."/>
            <person name="Miroshnikov K."/>
            <person name="Ivanova A."/>
            <person name="Philippov D.A."/>
            <person name="Hakobyan A."/>
            <person name="Rijpstra I.C."/>
            <person name="Sinninghe Damste J.S."/>
            <person name="Liesack W."/>
            <person name="Dedysh S.N."/>
        </authorList>
    </citation>
    <scope>NUCLEOTIDE SEQUENCE [LARGE SCALE GENOMIC DNA]</scope>
    <source>
        <strain evidence="4">PX52</strain>
    </source>
</reference>
<accession>A0A5C1ARA9</accession>
<feature type="domain" description="Transposase IS110-like N-terminal" evidence="2">
    <location>
        <begin position="6"/>
        <end position="145"/>
    </location>
</feature>
<dbReference type="KEGG" id="lrs:PX52LOC_07847"/>
<protein>
    <submittedName>
        <fullName evidence="3">IS110 family transposase</fullName>
    </submittedName>
</protein>
<feature type="compositionally biased region" description="Polar residues" evidence="1">
    <location>
        <begin position="239"/>
        <end position="251"/>
    </location>
</feature>
<gene>
    <name evidence="3" type="ORF">PX52LOC_07847</name>
</gene>
<feature type="compositionally biased region" description="Low complexity" evidence="1">
    <location>
        <begin position="196"/>
        <end position="238"/>
    </location>
</feature>
<keyword evidence="4" id="KW-1185">Reference proteome</keyword>
<name>A0A5C1ARA9_9BACT</name>
<feature type="region of interest" description="Disordered" evidence="1">
    <location>
        <begin position="195"/>
        <end position="251"/>
    </location>
</feature>
<dbReference type="GO" id="GO:0003677">
    <property type="term" value="F:DNA binding"/>
    <property type="evidence" value="ECO:0007669"/>
    <property type="project" value="InterPro"/>
</dbReference>
<evidence type="ECO:0000313" key="3">
    <source>
        <dbReference type="EMBL" id="QEL20737.1"/>
    </source>
</evidence>
<evidence type="ECO:0000256" key="1">
    <source>
        <dbReference type="SAM" id="MobiDB-lite"/>
    </source>
</evidence>
<sequence length="251" mass="27772">MNTILAIDLSKYNSVSCHYDPATKATRFRTFRTTPDELRKVLGREPVAVVVIEACSGAGWVTDVCQSLGLAVAVANTAGEAWKWQNVKRKTDRDDTLKLARLAAMGELPTVPMLPKAIREWKSLRGLRKRLLGERVRAQNRVRALPVAQGLTAPPGRGRGRRSACRGWTRWRSRWRNARPGSCGGANCHRCSNGIGSWSNNSPPSRRSSTRSAGPTRGWSYWKRSPASARGRPRSSPATWATRNASARPTR</sequence>
<dbReference type="EMBL" id="CP042425">
    <property type="protein sequence ID" value="QEL20737.1"/>
    <property type="molecule type" value="Genomic_DNA"/>
</dbReference>
<dbReference type="InterPro" id="IPR002525">
    <property type="entry name" value="Transp_IS110-like_N"/>
</dbReference>
<dbReference type="GO" id="GO:0004803">
    <property type="term" value="F:transposase activity"/>
    <property type="evidence" value="ECO:0007669"/>
    <property type="project" value="InterPro"/>
</dbReference>
<organism evidence="3 4">
    <name type="scientific">Limnoglobus roseus</name>
    <dbReference type="NCBI Taxonomy" id="2598579"/>
    <lineage>
        <taxon>Bacteria</taxon>
        <taxon>Pseudomonadati</taxon>
        <taxon>Planctomycetota</taxon>
        <taxon>Planctomycetia</taxon>
        <taxon>Gemmatales</taxon>
        <taxon>Gemmataceae</taxon>
        <taxon>Limnoglobus</taxon>
    </lineage>
</organism>